<evidence type="ECO:0000313" key="7">
    <source>
        <dbReference type="EMBL" id="OZG54543.1"/>
    </source>
</evidence>
<feature type="domain" description="Phage shock protein PspC N-terminal" evidence="6">
    <location>
        <begin position="19"/>
        <end position="74"/>
    </location>
</feature>
<dbReference type="EMBL" id="MWWT01000004">
    <property type="protein sequence ID" value="OZG54543.1"/>
    <property type="molecule type" value="Genomic_DNA"/>
</dbReference>
<dbReference type="SUPFAM" id="SSF55874">
    <property type="entry name" value="ATPase domain of HSP90 chaperone/DNA topoisomerase II/histidine kinase"/>
    <property type="match status" value="1"/>
</dbReference>
<feature type="transmembrane region" description="Helical" evidence="5">
    <location>
        <begin position="249"/>
        <end position="269"/>
    </location>
</feature>
<name>A0A261F687_9BIFI</name>
<dbReference type="AlphaFoldDB" id="A0A261F687"/>
<dbReference type="Proteomes" id="UP000243657">
    <property type="component" value="Unassembled WGS sequence"/>
</dbReference>
<feature type="transmembrane region" description="Helical" evidence="5">
    <location>
        <begin position="161"/>
        <end position="180"/>
    </location>
</feature>
<keyword evidence="5" id="KW-1133">Transmembrane helix</keyword>
<dbReference type="PANTHER" id="PTHR24421:SF61">
    <property type="entry name" value="OXYGEN SENSOR HISTIDINE KINASE NREB"/>
    <property type="match status" value="1"/>
</dbReference>
<dbReference type="InterPro" id="IPR050482">
    <property type="entry name" value="Sensor_HK_TwoCompSys"/>
</dbReference>
<dbReference type="Pfam" id="PF04024">
    <property type="entry name" value="PspC"/>
    <property type="match status" value="1"/>
</dbReference>
<keyword evidence="3" id="KW-0902">Two-component regulatory system</keyword>
<feature type="transmembrane region" description="Helical" evidence="5">
    <location>
        <begin position="45"/>
        <end position="70"/>
    </location>
</feature>
<feature type="transmembrane region" description="Helical" evidence="5">
    <location>
        <begin position="192"/>
        <end position="211"/>
    </location>
</feature>
<dbReference type="PANTHER" id="PTHR24421">
    <property type="entry name" value="NITRATE/NITRITE SENSOR PROTEIN NARX-RELATED"/>
    <property type="match status" value="1"/>
</dbReference>
<gene>
    <name evidence="7" type="ORF">ALMA_0490</name>
</gene>
<evidence type="ECO:0000256" key="3">
    <source>
        <dbReference type="ARBA" id="ARBA00023012"/>
    </source>
</evidence>
<feature type="transmembrane region" description="Helical" evidence="5">
    <location>
        <begin position="217"/>
        <end position="237"/>
    </location>
</feature>
<keyword evidence="4" id="KW-0175">Coiled coil</keyword>
<dbReference type="Gene3D" id="3.30.565.10">
    <property type="entry name" value="Histidine kinase-like ATPase, C-terminal domain"/>
    <property type="match status" value="1"/>
</dbReference>
<comment type="caution">
    <text evidence="7">The sequence shown here is derived from an EMBL/GenBank/DDBJ whole genome shotgun (WGS) entry which is preliminary data.</text>
</comment>
<dbReference type="GO" id="GO:0000160">
    <property type="term" value="P:phosphorelay signal transduction system"/>
    <property type="evidence" value="ECO:0007669"/>
    <property type="project" value="UniProtKB-KW"/>
</dbReference>
<dbReference type="InterPro" id="IPR036890">
    <property type="entry name" value="HATPase_C_sf"/>
</dbReference>
<evidence type="ECO:0000256" key="1">
    <source>
        <dbReference type="ARBA" id="ARBA00022679"/>
    </source>
</evidence>
<protein>
    <submittedName>
        <fullName evidence="7">PspC domain-containing protein</fullName>
    </submittedName>
</protein>
<keyword evidence="5" id="KW-0472">Membrane</keyword>
<evidence type="ECO:0000256" key="2">
    <source>
        <dbReference type="ARBA" id="ARBA00022777"/>
    </source>
</evidence>
<sequence length="471" mass="50010">MDTMTEKTTPPPLYPAKAPLYRPYQGRVFAGVCRGVAQHLGIPVWLVRLVFVVLTLSFGLGIIAYLFLWITLPSYNTSYNVAYGMVPAGLAQAPLAQAPLAQPLDPSATGAPAATSPAAASPAEYVGDTIGRAFAPSVGTDAASNRTSSTHSQAPASTGPYLWNIIGIICVGLIIIFLGFDWAVERHILSPVIAVEVAIAAVCALAVWLYFERVNKGSILMTGAALAAFIVGVFLLLMVMYGRRAGLPMFGVFVIGIFSAFIIAAPWLAHAHQKLAEETAQKEREEQRADMAAHLHDSVLQTLNLIRQNAQNAEAVAQLARTQERELRRWLYEGREAESVSLASSMKLVAGRVEDTYGVPIEVITVGDVQPSEATDALVSATQQALTNACTHGAAPVSLYVESSGGAGGSGGRVEAFVRDHGEGFDIANVPADRLGVRESIVGRVERAGGTVKIVSRAGWGTEVRMSMPLG</sequence>
<evidence type="ECO:0000313" key="8">
    <source>
        <dbReference type="Proteomes" id="UP000243657"/>
    </source>
</evidence>
<dbReference type="GO" id="GO:0016301">
    <property type="term" value="F:kinase activity"/>
    <property type="evidence" value="ECO:0007669"/>
    <property type="project" value="UniProtKB-KW"/>
</dbReference>
<accession>A0A261F687</accession>
<evidence type="ECO:0000256" key="5">
    <source>
        <dbReference type="SAM" id="Phobius"/>
    </source>
</evidence>
<reference evidence="7 8" key="1">
    <citation type="journal article" date="2017" name="BMC Genomics">
        <title>Comparative genomic and phylogenomic analyses of the Bifidobacteriaceae family.</title>
        <authorList>
            <person name="Lugli G.A."/>
            <person name="Milani C."/>
            <person name="Turroni F."/>
            <person name="Duranti S."/>
            <person name="Mancabelli L."/>
            <person name="Mangifesta M."/>
            <person name="Ferrario C."/>
            <person name="Modesto M."/>
            <person name="Mattarelli P."/>
            <person name="Jiri K."/>
            <person name="van Sinderen D."/>
            <person name="Ventura M."/>
        </authorList>
    </citation>
    <scope>NUCLEOTIDE SEQUENCE [LARGE SCALE GENOMIC DNA]</scope>
    <source>
        <strain evidence="7 8">DSM 24762</strain>
    </source>
</reference>
<keyword evidence="2" id="KW-0418">Kinase</keyword>
<organism evidence="7 8">
    <name type="scientific">Alloscardovia macacae</name>
    <dbReference type="NCBI Taxonomy" id="1160091"/>
    <lineage>
        <taxon>Bacteria</taxon>
        <taxon>Bacillati</taxon>
        <taxon>Actinomycetota</taxon>
        <taxon>Actinomycetes</taxon>
        <taxon>Bifidobacteriales</taxon>
        <taxon>Bifidobacteriaceae</taxon>
        <taxon>Alloscardovia</taxon>
    </lineage>
</organism>
<evidence type="ECO:0000259" key="6">
    <source>
        <dbReference type="Pfam" id="PF04024"/>
    </source>
</evidence>
<keyword evidence="1" id="KW-0808">Transferase</keyword>
<keyword evidence="8" id="KW-1185">Reference proteome</keyword>
<evidence type="ECO:0000256" key="4">
    <source>
        <dbReference type="SAM" id="Coils"/>
    </source>
</evidence>
<feature type="coiled-coil region" evidence="4">
    <location>
        <begin position="268"/>
        <end position="325"/>
    </location>
</feature>
<keyword evidence="5" id="KW-0812">Transmembrane</keyword>
<proteinExistence type="predicted"/>
<dbReference type="InterPro" id="IPR007168">
    <property type="entry name" value="Phageshock_PspC_N"/>
</dbReference>